<name>A0ACD3B3Y5_9AGAR</name>
<gene>
    <name evidence="1" type="ORF">BDN72DRAFT_855397</name>
</gene>
<reference evidence="1 2" key="1">
    <citation type="journal article" date="2019" name="Nat. Ecol. Evol.">
        <title>Megaphylogeny resolves global patterns of mushroom evolution.</title>
        <authorList>
            <person name="Varga T."/>
            <person name="Krizsan K."/>
            <person name="Foldi C."/>
            <person name="Dima B."/>
            <person name="Sanchez-Garcia M."/>
            <person name="Sanchez-Ramirez S."/>
            <person name="Szollosi G.J."/>
            <person name="Szarkandi J.G."/>
            <person name="Papp V."/>
            <person name="Albert L."/>
            <person name="Andreopoulos W."/>
            <person name="Angelini C."/>
            <person name="Antonin V."/>
            <person name="Barry K.W."/>
            <person name="Bougher N.L."/>
            <person name="Buchanan P."/>
            <person name="Buyck B."/>
            <person name="Bense V."/>
            <person name="Catcheside P."/>
            <person name="Chovatia M."/>
            <person name="Cooper J."/>
            <person name="Damon W."/>
            <person name="Desjardin D."/>
            <person name="Finy P."/>
            <person name="Geml J."/>
            <person name="Haridas S."/>
            <person name="Hughes K."/>
            <person name="Justo A."/>
            <person name="Karasinski D."/>
            <person name="Kautmanova I."/>
            <person name="Kiss B."/>
            <person name="Kocsube S."/>
            <person name="Kotiranta H."/>
            <person name="LaButti K.M."/>
            <person name="Lechner B.E."/>
            <person name="Liimatainen K."/>
            <person name="Lipzen A."/>
            <person name="Lukacs Z."/>
            <person name="Mihaltcheva S."/>
            <person name="Morgado L.N."/>
            <person name="Niskanen T."/>
            <person name="Noordeloos M.E."/>
            <person name="Ohm R.A."/>
            <person name="Ortiz-Santana B."/>
            <person name="Ovrebo C."/>
            <person name="Racz N."/>
            <person name="Riley R."/>
            <person name="Savchenko A."/>
            <person name="Shiryaev A."/>
            <person name="Soop K."/>
            <person name="Spirin V."/>
            <person name="Szebenyi C."/>
            <person name="Tomsovsky M."/>
            <person name="Tulloss R.E."/>
            <person name="Uehling J."/>
            <person name="Grigoriev I.V."/>
            <person name="Vagvolgyi C."/>
            <person name="Papp T."/>
            <person name="Martin F.M."/>
            <person name="Miettinen O."/>
            <person name="Hibbett D.S."/>
            <person name="Nagy L.G."/>
        </authorList>
    </citation>
    <scope>NUCLEOTIDE SEQUENCE [LARGE SCALE GENOMIC DNA]</scope>
    <source>
        <strain evidence="1 2">NL-1719</strain>
    </source>
</reference>
<dbReference type="EMBL" id="ML208284">
    <property type="protein sequence ID" value="TFK72530.1"/>
    <property type="molecule type" value="Genomic_DNA"/>
</dbReference>
<dbReference type="Proteomes" id="UP000308600">
    <property type="component" value="Unassembled WGS sequence"/>
</dbReference>
<proteinExistence type="predicted"/>
<evidence type="ECO:0000313" key="2">
    <source>
        <dbReference type="Proteomes" id="UP000308600"/>
    </source>
</evidence>
<evidence type="ECO:0000313" key="1">
    <source>
        <dbReference type="EMBL" id="TFK72530.1"/>
    </source>
</evidence>
<sequence>MSTSTIKRVGKRIVNHPENDVPVVSSKDWVTQYTSNPIGKFVDYVISLFPILTWITRYNIGWFTGDIIAGLTVGMVVVPQGMSYAQIATLPPQYGLYSSFVGVLIYCFFATSKDVSIGPVAVMSLTVANIIMRVNTRGTFAGPEIGTTLSLICGFITLGIGLLRLGWLVEFIPLPAVSGFMTGSALNIAVGQVPGLMGITGFNTRAPTYQVVINTLKFLGRTQLDAAWGLTGLFFLYAVRYLCVWGAKKWPRRARLFFFISVMRNAFAVLILTLAAWLYCRHRKVGGKYPIKILLTVPSGFQHIKQPTINHKLITALAPEIPVATIILLLEHIAISKSFGRLNGYKINPNQELIAIGVTNTVGSCFGAYPATGSFSRSALKSKSGVRTPAAGIITALVVIVALYGLTPAFFWIPTAGLSAVIIHAVADLVASPSQVYSYWRVSPLEFFIWLAAVLVTVFSSIENGIYTSICSSLALLLVRLAHPRGSFLGKVTIRDNNADSPSSRQVFVPLDKGFGANGSVEVIPPSPGVLVYRFEESYLYPNCSIANSVLVDYVKENLQRGRDMSNVSLSDRAWNDPGPRHGTSEDEQRDNEKRPRLHAIVLDFSSVSNIDTTAVQALIDTRTEVEKWADHPVEFHFATILSPWIRRGLIAGGFGIGYSASQAPPDLAAVVPYHDGRSPSEVPTGSPSDVEIGEVPYKKGATGSQSNYYKGSSQNFVPISDAATPFFHLDLESAVRAAEISALMPCAWKRHVLDATEPQWSKIKQKKGVNDAQRGAVFGKANRDIVHAIRTAGGSTDPTKNLALAAVLKRCKEQDVPKENIEKAIAKATQGKGNDGESLTYEALAYGSVGVVIECLSDNATRTIHSIRDILNSYG</sequence>
<keyword evidence="2" id="KW-1185">Reference proteome</keyword>
<protein>
    <submittedName>
        <fullName evidence="1">Sulfate permease</fullName>
    </submittedName>
</protein>
<accession>A0ACD3B3Y5</accession>
<organism evidence="1 2">
    <name type="scientific">Pluteus cervinus</name>
    <dbReference type="NCBI Taxonomy" id="181527"/>
    <lineage>
        <taxon>Eukaryota</taxon>
        <taxon>Fungi</taxon>
        <taxon>Dikarya</taxon>
        <taxon>Basidiomycota</taxon>
        <taxon>Agaricomycotina</taxon>
        <taxon>Agaricomycetes</taxon>
        <taxon>Agaricomycetidae</taxon>
        <taxon>Agaricales</taxon>
        <taxon>Pluteineae</taxon>
        <taxon>Pluteaceae</taxon>
        <taxon>Pluteus</taxon>
    </lineage>
</organism>